<dbReference type="PANTHER" id="PTHR45671:SF10">
    <property type="entry name" value="SOLUTE CARRIER FAMILY 25 MEMBER 3"/>
    <property type="match status" value="1"/>
</dbReference>
<comment type="similarity">
    <text evidence="2 12">Belongs to the mitochondrial carrier (TC 2.A.29) family.</text>
</comment>
<organism evidence="13 14">
    <name type="scientific">Ramalina farinacea</name>
    <dbReference type="NCBI Taxonomy" id="258253"/>
    <lineage>
        <taxon>Eukaryota</taxon>
        <taxon>Fungi</taxon>
        <taxon>Dikarya</taxon>
        <taxon>Ascomycota</taxon>
        <taxon>Pezizomycotina</taxon>
        <taxon>Lecanoromycetes</taxon>
        <taxon>OSLEUM clade</taxon>
        <taxon>Lecanoromycetidae</taxon>
        <taxon>Lecanorales</taxon>
        <taxon>Lecanorineae</taxon>
        <taxon>Ramalinaceae</taxon>
        <taxon>Ramalina</taxon>
    </lineage>
</organism>
<keyword evidence="9 11" id="KW-0472">Membrane</keyword>
<dbReference type="FunFam" id="1.50.40.10:FF:000131">
    <property type="entry name" value="Mitochondrial phosphate carrier protein 2"/>
    <property type="match status" value="1"/>
</dbReference>
<dbReference type="Pfam" id="PF00153">
    <property type="entry name" value="Mito_carr"/>
    <property type="match status" value="3"/>
</dbReference>
<dbReference type="GO" id="GO:0005315">
    <property type="term" value="F:phosphate transmembrane transporter activity"/>
    <property type="evidence" value="ECO:0007669"/>
    <property type="project" value="InterPro"/>
</dbReference>
<dbReference type="GO" id="GO:1990547">
    <property type="term" value="P:mitochondrial phosphate ion transmembrane transport"/>
    <property type="evidence" value="ECO:0007669"/>
    <property type="project" value="InterPro"/>
</dbReference>
<keyword evidence="6" id="KW-0999">Mitochondrion inner membrane</keyword>
<evidence type="ECO:0000256" key="2">
    <source>
        <dbReference type="ARBA" id="ARBA00006375"/>
    </source>
</evidence>
<protein>
    <submittedName>
        <fullName evidence="13">Cu/Pi carrier</fullName>
    </submittedName>
</protein>
<dbReference type="InterPro" id="IPR018108">
    <property type="entry name" value="MCP_transmembrane"/>
</dbReference>
<evidence type="ECO:0000256" key="1">
    <source>
        <dbReference type="ARBA" id="ARBA00004448"/>
    </source>
</evidence>
<comment type="subcellular location">
    <subcellularLocation>
        <location evidence="1">Mitochondrion inner membrane</location>
        <topology evidence="1">Multi-pass membrane protein</topology>
    </subcellularLocation>
</comment>
<evidence type="ECO:0000256" key="3">
    <source>
        <dbReference type="ARBA" id="ARBA00022448"/>
    </source>
</evidence>
<evidence type="ECO:0000256" key="10">
    <source>
        <dbReference type="ARBA" id="ARBA00054508"/>
    </source>
</evidence>
<keyword evidence="3 12" id="KW-0813">Transport</keyword>
<proteinExistence type="inferred from homology"/>
<feature type="repeat" description="Solcar" evidence="11">
    <location>
        <begin position="180"/>
        <end position="265"/>
    </location>
</feature>
<evidence type="ECO:0000313" key="13">
    <source>
        <dbReference type="EMBL" id="MDI1488248.1"/>
    </source>
</evidence>
<keyword evidence="4 11" id="KW-0812">Transmembrane</keyword>
<evidence type="ECO:0000256" key="5">
    <source>
        <dbReference type="ARBA" id="ARBA00022737"/>
    </source>
</evidence>
<sequence length="380" mass="41242">MAIFPSSTTIKDTFASKHPLSHADQWQEPRMPEPSRFPAVALSVAEDAKGKASALGQDAQKEIQKASSAAQAKTGQLELYSPEYYAACTFGGLAACGLTHTAVTPMDLVKCRRQVDSKLYKGNFEAWGKIGRAEGFRGIYTGWSPTLFGYSAQGAFKYGGYEYFKKFYSDLAGDDIAHRYKTSIYLAGSASAEFLADIALCPFEAVKVRMQTTIPPFTTGTFAGISTITSAEGTAGLFKGLYPLWGRQIPYTMMKFASFETIVEMIYEQMPRKKSEYGKGVQTVVSFTAGYAAGILCAIVSHPADVMVSKLNANRKPGEAFGGAMKRIYGDIGFGGLWNGLVLRIFMIGTLTSLQWGIYDSFKVYMGFPTTGGAAPPPEK</sequence>
<evidence type="ECO:0000256" key="4">
    <source>
        <dbReference type="ARBA" id="ARBA00022692"/>
    </source>
</evidence>
<keyword evidence="8" id="KW-0496">Mitochondrion</keyword>
<dbReference type="InterPro" id="IPR044677">
    <property type="entry name" value="SLC25A3/Pic2/Mir1-like"/>
</dbReference>
<dbReference type="Proteomes" id="UP001161017">
    <property type="component" value="Unassembled WGS sequence"/>
</dbReference>
<dbReference type="EMBL" id="JAPUFD010000007">
    <property type="protein sequence ID" value="MDI1488248.1"/>
    <property type="molecule type" value="Genomic_DNA"/>
</dbReference>
<name>A0AA43QKM7_9LECA</name>
<dbReference type="GO" id="GO:0005743">
    <property type="term" value="C:mitochondrial inner membrane"/>
    <property type="evidence" value="ECO:0007669"/>
    <property type="project" value="UniProtKB-SubCell"/>
</dbReference>
<dbReference type="PANTHER" id="PTHR45671">
    <property type="entry name" value="SOLUTE CARRIER FAMILY 25 (MITOCHONDRIAL CARRIER PHOSPHATE CARRIER), MEMBER 3, LIKE-RELATED-RELATED"/>
    <property type="match status" value="1"/>
</dbReference>
<dbReference type="Gene3D" id="1.50.40.10">
    <property type="entry name" value="Mitochondrial carrier domain"/>
    <property type="match status" value="1"/>
</dbReference>
<evidence type="ECO:0000256" key="6">
    <source>
        <dbReference type="ARBA" id="ARBA00022792"/>
    </source>
</evidence>
<evidence type="ECO:0000256" key="11">
    <source>
        <dbReference type="PROSITE-ProRule" id="PRU00282"/>
    </source>
</evidence>
<evidence type="ECO:0000313" key="14">
    <source>
        <dbReference type="Proteomes" id="UP001161017"/>
    </source>
</evidence>
<feature type="repeat" description="Solcar" evidence="11">
    <location>
        <begin position="281"/>
        <end position="365"/>
    </location>
</feature>
<dbReference type="PROSITE" id="PS50920">
    <property type="entry name" value="SOLCAR"/>
    <property type="match status" value="3"/>
</dbReference>
<dbReference type="GO" id="GO:0035434">
    <property type="term" value="P:copper ion transmembrane transport"/>
    <property type="evidence" value="ECO:0007669"/>
    <property type="project" value="UniProtKB-ARBA"/>
</dbReference>
<keyword evidence="7" id="KW-1133">Transmembrane helix</keyword>
<dbReference type="InterPro" id="IPR023395">
    <property type="entry name" value="MCP_dom_sf"/>
</dbReference>
<evidence type="ECO:0000256" key="7">
    <source>
        <dbReference type="ARBA" id="ARBA00022989"/>
    </source>
</evidence>
<feature type="repeat" description="Solcar" evidence="11">
    <location>
        <begin position="83"/>
        <end position="167"/>
    </location>
</feature>
<reference evidence="13" key="1">
    <citation type="journal article" date="2023" name="Genome Biol. Evol.">
        <title>First Whole Genome Sequence and Flow Cytometry Genome Size Data for the Lichen-Forming Fungus Ramalina farinacea (Ascomycota).</title>
        <authorList>
            <person name="Llewellyn T."/>
            <person name="Mian S."/>
            <person name="Hill R."/>
            <person name="Leitch I.J."/>
            <person name="Gaya E."/>
        </authorList>
    </citation>
    <scope>NUCLEOTIDE SEQUENCE</scope>
    <source>
        <strain evidence="13">LIQ254RAFAR</strain>
    </source>
</reference>
<evidence type="ECO:0000256" key="8">
    <source>
        <dbReference type="ARBA" id="ARBA00023128"/>
    </source>
</evidence>
<evidence type="ECO:0000256" key="12">
    <source>
        <dbReference type="RuleBase" id="RU000488"/>
    </source>
</evidence>
<comment type="function">
    <text evidence="10">Transport of phosphate groups from the cytosol to the mitochondrial matrix.</text>
</comment>
<gene>
    <name evidence="13" type="primary">PIC2_1</name>
    <name evidence="13" type="ORF">OHK93_007522</name>
</gene>
<dbReference type="SUPFAM" id="SSF103506">
    <property type="entry name" value="Mitochondrial carrier"/>
    <property type="match status" value="1"/>
</dbReference>
<evidence type="ECO:0000256" key="9">
    <source>
        <dbReference type="ARBA" id="ARBA00023136"/>
    </source>
</evidence>
<dbReference type="AlphaFoldDB" id="A0AA43QKM7"/>
<keyword evidence="5" id="KW-0677">Repeat</keyword>
<comment type="caution">
    <text evidence="13">The sequence shown here is derived from an EMBL/GenBank/DDBJ whole genome shotgun (WGS) entry which is preliminary data.</text>
</comment>
<dbReference type="FunFam" id="1.50.40.10:FF:000076">
    <property type="entry name" value="Mitochondrial phosphate carrier protein 2"/>
    <property type="match status" value="1"/>
</dbReference>
<keyword evidence="14" id="KW-1185">Reference proteome</keyword>
<accession>A0AA43QKM7</accession>